<evidence type="ECO:0000256" key="5">
    <source>
        <dbReference type="ARBA" id="ARBA00022777"/>
    </source>
</evidence>
<dbReference type="SUPFAM" id="SSF56112">
    <property type="entry name" value="Protein kinase-like (PK-like)"/>
    <property type="match status" value="1"/>
</dbReference>
<feature type="transmembrane region" description="Helical" evidence="11">
    <location>
        <begin position="370"/>
        <end position="390"/>
    </location>
</feature>
<evidence type="ECO:0000256" key="1">
    <source>
        <dbReference type="ARBA" id="ARBA00012513"/>
    </source>
</evidence>
<comment type="catalytic activity">
    <reaction evidence="7">
        <text>L-threonyl-[protein] + ATP = O-phospho-L-threonyl-[protein] + ADP + H(+)</text>
        <dbReference type="Rhea" id="RHEA:46608"/>
        <dbReference type="Rhea" id="RHEA-COMP:11060"/>
        <dbReference type="Rhea" id="RHEA-COMP:11605"/>
        <dbReference type="ChEBI" id="CHEBI:15378"/>
        <dbReference type="ChEBI" id="CHEBI:30013"/>
        <dbReference type="ChEBI" id="CHEBI:30616"/>
        <dbReference type="ChEBI" id="CHEBI:61977"/>
        <dbReference type="ChEBI" id="CHEBI:456216"/>
        <dbReference type="EC" id="2.7.11.1"/>
    </reaction>
</comment>
<dbReference type="eggNOG" id="COG4252">
    <property type="taxonomic scope" value="Bacteria"/>
</dbReference>
<dbReference type="Pfam" id="PF05226">
    <property type="entry name" value="CHASE2"/>
    <property type="match status" value="1"/>
</dbReference>
<name>K9UCB8_CHAP6</name>
<dbReference type="InterPro" id="IPR000719">
    <property type="entry name" value="Prot_kinase_dom"/>
</dbReference>
<protein>
    <recommendedName>
        <fullName evidence="1">non-specific serine/threonine protein kinase</fullName>
        <ecNumber evidence="1">2.7.11.1</ecNumber>
    </recommendedName>
</protein>
<accession>K9UCB8</accession>
<keyword evidence="11" id="KW-0472">Membrane</keyword>
<dbReference type="PROSITE" id="PS00107">
    <property type="entry name" value="PROTEIN_KINASE_ATP"/>
    <property type="match status" value="1"/>
</dbReference>
<evidence type="ECO:0000256" key="9">
    <source>
        <dbReference type="PROSITE-ProRule" id="PRU10141"/>
    </source>
</evidence>
<evidence type="ECO:0000256" key="7">
    <source>
        <dbReference type="ARBA" id="ARBA00047899"/>
    </source>
</evidence>
<reference evidence="13 14" key="1">
    <citation type="submission" date="2012-05" db="EMBL/GenBank/DDBJ databases">
        <title>Finished chromosome of genome of Chamaesiphon sp. PCC 6605.</title>
        <authorList>
            <consortium name="US DOE Joint Genome Institute"/>
            <person name="Gugger M."/>
            <person name="Coursin T."/>
            <person name="Rippka R."/>
            <person name="Tandeau De Marsac N."/>
            <person name="Huntemann M."/>
            <person name="Wei C.-L."/>
            <person name="Han J."/>
            <person name="Detter J.C."/>
            <person name="Han C."/>
            <person name="Tapia R."/>
            <person name="Chen A."/>
            <person name="Kyrpides N."/>
            <person name="Mavromatis K."/>
            <person name="Markowitz V."/>
            <person name="Szeto E."/>
            <person name="Ivanova N."/>
            <person name="Pagani I."/>
            <person name="Pati A."/>
            <person name="Goodwin L."/>
            <person name="Nordberg H.P."/>
            <person name="Cantor M.N."/>
            <person name="Hua S.X."/>
            <person name="Woyke T."/>
            <person name="Kerfeld C.A."/>
        </authorList>
    </citation>
    <scope>NUCLEOTIDE SEQUENCE [LARGE SCALE GENOMIC DNA]</scope>
    <source>
        <strain evidence="14">ATCC 27169 / PCC 6605</strain>
    </source>
</reference>
<dbReference type="RefSeq" id="WP_015158038.1">
    <property type="nucleotide sequence ID" value="NC_019697.1"/>
</dbReference>
<gene>
    <name evidence="13" type="ORF">Cha6605_0561</name>
</gene>
<dbReference type="OrthoDB" id="420726at2"/>
<feature type="binding site" evidence="9">
    <location>
        <position position="550"/>
    </location>
    <ligand>
        <name>ATP</name>
        <dbReference type="ChEBI" id="CHEBI:30616"/>
    </ligand>
</feature>
<dbReference type="KEGG" id="cmp:Cha6605_0561"/>
<dbReference type="PATRIC" id="fig|1173020.3.peg.667"/>
<dbReference type="PANTHER" id="PTHR24363:SF0">
    <property type="entry name" value="SERINE_THREONINE KINASE LIKE DOMAIN CONTAINING 1"/>
    <property type="match status" value="1"/>
</dbReference>
<dbReference type="CDD" id="cd14014">
    <property type="entry name" value="STKc_PknB_like"/>
    <property type="match status" value="1"/>
</dbReference>
<sequence length="785" mass="86894">MLRKLELLSIWKSLIDRRVPWQLVTILGVGLGVTGLVLGTKHLGWWEMGELAAYDRSVRWRSPIPPDPRLLIVAITEEDLDRLKVWPLPDRTIAQIIQKLTDNQAKLIGLDVFRANPVEPGHAKLVEIWKKNDLIIPGCHHRNLKNPGIAGPPGIPPEQLGFVDLVVDRDSIVRRALLFMSRDPKSPCTSETSLSLQLAQEYLLRQHNIGGSFDSKNEFRLGTAHFHRISGTDGGYQDAEHGGYQILLDYRRRRDANTQKVSIAVAPIVSISDLLNDRVDPKLIKDRIVLIGSTASSLKDEFLTPYSAGAAADATMPGVMVHAQITSQILSAVLDKQPLWWFIPDWAEGFWVGGWCLTGSLMAWYVRHPIRLFAVTSGAAMLLVGGYAIAFANSGWLPLVSPLVGLVTSSVGVLGLTSYRTQQQQQEMANLAREQDRAIAELKLLLSQTAPSFTIPATQTPPVLLPTTEALETTMALGTDGDSPTVLDRVDATVKQDQTPSLDRVVGAMPPNYLLDGRYQAESTLGAGGFGVTYLARDTKLPGKPQCVIKQLVPARRDANFVSLARRLFNTEAEILSKLGHHSQIPHLFAYFEHQQEFYLVQEFIDGTPLDRELEGATQPWSEEQVLDLLRQLLPVLGFIHSQYAIHRDLKPGNIIRVGGASLKENRARGKLVVIDFGAVKEIQPQVPDDRQMTIAIGTRGYTPPEQFAGQPNYSSDIYALGTIAIEALTNTHPRYLPVDESTGNLIWQDRATVSPALAKVLDKMVAYHFRDRYQSATAVLIDLP</sequence>
<evidence type="ECO:0000259" key="12">
    <source>
        <dbReference type="PROSITE" id="PS50011"/>
    </source>
</evidence>
<keyword evidence="3" id="KW-0808">Transferase</keyword>
<keyword evidence="10" id="KW-0175">Coiled coil</keyword>
<evidence type="ECO:0000256" key="2">
    <source>
        <dbReference type="ARBA" id="ARBA00022527"/>
    </source>
</evidence>
<keyword evidence="6 9" id="KW-0067">ATP-binding</keyword>
<dbReference type="Gene3D" id="3.30.200.20">
    <property type="entry name" value="Phosphorylase Kinase, domain 1"/>
    <property type="match status" value="1"/>
</dbReference>
<organism evidence="13 14">
    <name type="scientific">Chamaesiphon minutus (strain ATCC 27169 / PCC 6605)</name>
    <dbReference type="NCBI Taxonomy" id="1173020"/>
    <lineage>
        <taxon>Bacteria</taxon>
        <taxon>Bacillati</taxon>
        <taxon>Cyanobacteriota</taxon>
        <taxon>Cyanophyceae</taxon>
        <taxon>Gomontiellales</taxon>
        <taxon>Chamaesiphonaceae</taxon>
        <taxon>Chamaesiphon</taxon>
    </lineage>
</organism>
<keyword evidence="4 9" id="KW-0547">Nucleotide-binding</keyword>
<evidence type="ECO:0000313" key="13">
    <source>
        <dbReference type="EMBL" id="AFY91844.1"/>
    </source>
</evidence>
<dbReference type="EC" id="2.7.11.1" evidence="1"/>
<feature type="domain" description="Protein kinase" evidence="12">
    <location>
        <begin position="519"/>
        <end position="785"/>
    </location>
</feature>
<dbReference type="STRING" id="1173020.Cha6605_0561"/>
<keyword evidence="14" id="KW-1185">Reference proteome</keyword>
<dbReference type="eggNOG" id="COG0515">
    <property type="taxonomic scope" value="Bacteria"/>
</dbReference>
<dbReference type="GO" id="GO:0004674">
    <property type="term" value="F:protein serine/threonine kinase activity"/>
    <property type="evidence" value="ECO:0007669"/>
    <property type="project" value="UniProtKB-KW"/>
</dbReference>
<evidence type="ECO:0000313" key="14">
    <source>
        <dbReference type="Proteomes" id="UP000010366"/>
    </source>
</evidence>
<evidence type="ECO:0000256" key="3">
    <source>
        <dbReference type="ARBA" id="ARBA00022679"/>
    </source>
</evidence>
<dbReference type="PROSITE" id="PS50011">
    <property type="entry name" value="PROTEIN_KINASE_DOM"/>
    <property type="match status" value="1"/>
</dbReference>
<dbReference type="PANTHER" id="PTHR24363">
    <property type="entry name" value="SERINE/THREONINE PROTEIN KINASE"/>
    <property type="match status" value="1"/>
</dbReference>
<feature type="transmembrane region" description="Helical" evidence="11">
    <location>
        <begin position="20"/>
        <end position="38"/>
    </location>
</feature>
<comment type="catalytic activity">
    <reaction evidence="8">
        <text>L-seryl-[protein] + ATP = O-phospho-L-seryl-[protein] + ADP + H(+)</text>
        <dbReference type="Rhea" id="RHEA:17989"/>
        <dbReference type="Rhea" id="RHEA-COMP:9863"/>
        <dbReference type="Rhea" id="RHEA-COMP:11604"/>
        <dbReference type="ChEBI" id="CHEBI:15378"/>
        <dbReference type="ChEBI" id="CHEBI:29999"/>
        <dbReference type="ChEBI" id="CHEBI:30616"/>
        <dbReference type="ChEBI" id="CHEBI:83421"/>
        <dbReference type="ChEBI" id="CHEBI:456216"/>
        <dbReference type="EC" id="2.7.11.1"/>
    </reaction>
</comment>
<evidence type="ECO:0000256" key="6">
    <source>
        <dbReference type="ARBA" id="ARBA00022840"/>
    </source>
</evidence>
<feature type="coiled-coil region" evidence="10">
    <location>
        <begin position="421"/>
        <end position="448"/>
    </location>
</feature>
<keyword evidence="11" id="KW-1133">Transmembrane helix</keyword>
<dbReference type="AlphaFoldDB" id="K9UCB8"/>
<dbReference type="SMART" id="SM01080">
    <property type="entry name" value="CHASE2"/>
    <property type="match status" value="1"/>
</dbReference>
<dbReference type="Proteomes" id="UP000010366">
    <property type="component" value="Chromosome"/>
</dbReference>
<evidence type="ECO:0000256" key="4">
    <source>
        <dbReference type="ARBA" id="ARBA00022741"/>
    </source>
</evidence>
<dbReference type="HOGENOM" id="CLU_013805_0_0_3"/>
<evidence type="ECO:0000256" key="10">
    <source>
        <dbReference type="SAM" id="Coils"/>
    </source>
</evidence>
<dbReference type="GO" id="GO:0005524">
    <property type="term" value="F:ATP binding"/>
    <property type="evidence" value="ECO:0007669"/>
    <property type="project" value="UniProtKB-UniRule"/>
</dbReference>
<keyword evidence="11 13" id="KW-0812">Transmembrane</keyword>
<dbReference type="InterPro" id="IPR017441">
    <property type="entry name" value="Protein_kinase_ATP_BS"/>
</dbReference>
<dbReference type="InterPro" id="IPR011009">
    <property type="entry name" value="Kinase-like_dom_sf"/>
</dbReference>
<keyword evidence="5" id="KW-0418">Kinase</keyword>
<keyword evidence="2" id="KW-0723">Serine/threonine-protein kinase</keyword>
<dbReference type="Gene3D" id="1.10.510.10">
    <property type="entry name" value="Transferase(Phosphotransferase) domain 1"/>
    <property type="match status" value="1"/>
</dbReference>
<dbReference type="SMART" id="SM00220">
    <property type="entry name" value="S_TKc"/>
    <property type="match status" value="1"/>
</dbReference>
<evidence type="ECO:0000256" key="8">
    <source>
        <dbReference type="ARBA" id="ARBA00048679"/>
    </source>
</evidence>
<evidence type="ECO:0000256" key="11">
    <source>
        <dbReference type="SAM" id="Phobius"/>
    </source>
</evidence>
<feature type="transmembrane region" description="Helical" evidence="11">
    <location>
        <begin position="396"/>
        <end position="419"/>
    </location>
</feature>
<dbReference type="InterPro" id="IPR007890">
    <property type="entry name" value="CHASE2"/>
</dbReference>
<dbReference type="Pfam" id="PF00069">
    <property type="entry name" value="Pkinase"/>
    <property type="match status" value="1"/>
</dbReference>
<proteinExistence type="predicted"/>
<dbReference type="EMBL" id="CP003600">
    <property type="protein sequence ID" value="AFY91844.1"/>
    <property type="molecule type" value="Genomic_DNA"/>
</dbReference>